<protein>
    <recommendedName>
        <fullName evidence="4">Secreted protein</fullName>
    </recommendedName>
</protein>
<proteinExistence type="predicted"/>
<sequence>MKGMVHPSPPIISDHMSFLPAVILSLVAAVSTQDREVLTYPISCSFVNAFHGHRKNTTHRQKTISFAKPEPSVASAVEAASTIIRRFSTAIVSGVI</sequence>
<name>A0AAE0EK28_9ROSI</name>
<dbReference type="AlphaFoldDB" id="A0AAE0EK28"/>
<evidence type="ECO:0000313" key="2">
    <source>
        <dbReference type="EMBL" id="KAK3230662.1"/>
    </source>
</evidence>
<dbReference type="PANTHER" id="PTHR31903:SF6">
    <property type="entry name" value="F12F1.11-RELATED"/>
    <property type="match status" value="1"/>
</dbReference>
<evidence type="ECO:0000256" key="1">
    <source>
        <dbReference type="SAM" id="SignalP"/>
    </source>
</evidence>
<gene>
    <name evidence="2" type="ORF">Dsin_002543</name>
</gene>
<reference evidence="2" key="1">
    <citation type="journal article" date="2023" name="Plant J.">
        <title>Genome sequences and population genomics provide insights into the demographic history, inbreeding, and mutation load of two 'living fossil' tree species of Dipteronia.</title>
        <authorList>
            <person name="Feng Y."/>
            <person name="Comes H.P."/>
            <person name="Chen J."/>
            <person name="Zhu S."/>
            <person name="Lu R."/>
            <person name="Zhang X."/>
            <person name="Li P."/>
            <person name="Qiu J."/>
            <person name="Olsen K.M."/>
            <person name="Qiu Y."/>
        </authorList>
    </citation>
    <scope>NUCLEOTIDE SEQUENCE</scope>
    <source>
        <strain evidence="2">NBL</strain>
    </source>
</reference>
<dbReference type="Proteomes" id="UP001281410">
    <property type="component" value="Unassembled WGS sequence"/>
</dbReference>
<feature type="chain" id="PRO_5042059264" description="Secreted protein" evidence="1">
    <location>
        <begin position="33"/>
        <end position="96"/>
    </location>
</feature>
<evidence type="ECO:0008006" key="4">
    <source>
        <dbReference type="Google" id="ProtNLM"/>
    </source>
</evidence>
<keyword evidence="1" id="KW-0732">Signal</keyword>
<dbReference type="EMBL" id="JANJYJ010000001">
    <property type="protein sequence ID" value="KAK3230662.1"/>
    <property type="molecule type" value="Genomic_DNA"/>
</dbReference>
<organism evidence="2 3">
    <name type="scientific">Dipteronia sinensis</name>
    <dbReference type="NCBI Taxonomy" id="43782"/>
    <lineage>
        <taxon>Eukaryota</taxon>
        <taxon>Viridiplantae</taxon>
        <taxon>Streptophyta</taxon>
        <taxon>Embryophyta</taxon>
        <taxon>Tracheophyta</taxon>
        <taxon>Spermatophyta</taxon>
        <taxon>Magnoliopsida</taxon>
        <taxon>eudicotyledons</taxon>
        <taxon>Gunneridae</taxon>
        <taxon>Pentapetalae</taxon>
        <taxon>rosids</taxon>
        <taxon>malvids</taxon>
        <taxon>Sapindales</taxon>
        <taxon>Sapindaceae</taxon>
        <taxon>Hippocastanoideae</taxon>
        <taxon>Acereae</taxon>
        <taxon>Dipteronia</taxon>
    </lineage>
</organism>
<keyword evidence="3" id="KW-1185">Reference proteome</keyword>
<dbReference type="PANTHER" id="PTHR31903">
    <property type="entry name" value="F12F1.11-RELATED"/>
    <property type="match status" value="1"/>
</dbReference>
<accession>A0AAE0EK28</accession>
<feature type="signal peptide" evidence="1">
    <location>
        <begin position="1"/>
        <end position="32"/>
    </location>
</feature>
<comment type="caution">
    <text evidence="2">The sequence shown here is derived from an EMBL/GenBank/DDBJ whole genome shotgun (WGS) entry which is preliminary data.</text>
</comment>
<evidence type="ECO:0000313" key="3">
    <source>
        <dbReference type="Proteomes" id="UP001281410"/>
    </source>
</evidence>